<sequence>TRSNMEQLEKAAQILMAPPELVTTDQRHEAEQVFLQLRNTKNPFNLCRQLLETTQVDYLLFEAATLLRVGVIREWRDLSKEDSLQLRQYIVHYVVSRRTIPHYVRETLVQVVGIMVKRGSVEDQGEDRGRLLTEVEQLISSGDNTMRMIGCSIISALMQEYAVTVKSTDVGLTWETHFKAKKQFEGTDLRRIFHFIVNLLGEVVKVEGKMNEELSSLLLKLLGIAETTLTWSFISLQLPKRLMSVFEQDQNPSLRPGQQWRETFLDPLIVQLFFKLYWRVRGDWELGHHALNCLVQLASLNGAVLINRQVRIKYLTQYLQCLFSLLS</sequence>
<dbReference type="InterPro" id="IPR044189">
    <property type="entry name" value="XPO4/7-like"/>
</dbReference>
<dbReference type="GO" id="GO:0006611">
    <property type="term" value="P:protein export from nucleus"/>
    <property type="evidence" value="ECO:0007669"/>
    <property type="project" value="TreeGrafter"/>
</dbReference>
<evidence type="ECO:0000256" key="6">
    <source>
        <dbReference type="ARBA" id="ARBA00022927"/>
    </source>
</evidence>
<gene>
    <name evidence="10" type="ORF">OTU49_013310</name>
</gene>
<comment type="subcellular location">
    <subcellularLocation>
        <location evidence="2">Cytoplasm</location>
    </subcellularLocation>
    <subcellularLocation>
        <location evidence="1">Nucleus</location>
    </subcellularLocation>
</comment>
<feature type="non-terminal residue" evidence="10">
    <location>
        <position position="327"/>
    </location>
</feature>
<evidence type="ECO:0000256" key="1">
    <source>
        <dbReference type="ARBA" id="ARBA00004123"/>
    </source>
</evidence>
<dbReference type="AlphaFoldDB" id="A0AAW0VVE2"/>
<dbReference type="InterPro" id="IPR001494">
    <property type="entry name" value="Importin-beta_N"/>
</dbReference>
<evidence type="ECO:0000313" key="11">
    <source>
        <dbReference type="Proteomes" id="UP001445076"/>
    </source>
</evidence>
<comment type="caution">
    <text evidence="10">The sequence shown here is derived from an EMBL/GenBank/DDBJ whole genome shotgun (WGS) entry which is preliminary data.</text>
</comment>
<dbReference type="GO" id="GO:0031267">
    <property type="term" value="F:small GTPase binding"/>
    <property type="evidence" value="ECO:0007669"/>
    <property type="project" value="InterPro"/>
</dbReference>
<evidence type="ECO:0000256" key="5">
    <source>
        <dbReference type="ARBA" id="ARBA00022490"/>
    </source>
</evidence>
<dbReference type="Gene3D" id="1.25.10.10">
    <property type="entry name" value="Leucine-rich Repeat Variant"/>
    <property type="match status" value="1"/>
</dbReference>
<name>A0AAW0VVE2_CHEQU</name>
<keyword evidence="11" id="KW-1185">Reference proteome</keyword>
<keyword evidence="4" id="KW-0813">Transport</keyword>
<evidence type="ECO:0000256" key="7">
    <source>
        <dbReference type="ARBA" id="ARBA00023242"/>
    </source>
</evidence>
<proteinExistence type="inferred from homology"/>
<organism evidence="10 11">
    <name type="scientific">Cherax quadricarinatus</name>
    <name type="common">Australian red claw crayfish</name>
    <dbReference type="NCBI Taxonomy" id="27406"/>
    <lineage>
        <taxon>Eukaryota</taxon>
        <taxon>Metazoa</taxon>
        <taxon>Ecdysozoa</taxon>
        <taxon>Arthropoda</taxon>
        <taxon>Crustacea</taxon>
        <taxon>Multicrustacea</taxon>
        <taxon>Malacostraca</taxon>
        <taxon>Eumalacostraca</taxon>
        <taxon>Eucarida</taxon>
        <taxon>Decapoda</taxon>
        <taxon>Pleocyemata</taxon>
        <taxon>Astacidea</taxon>
        <taxon>Parastacoidea</taxon>
        <taxon>Parastacidae</taxon>
        <taxon>Cherax</taxon>
    </lineage>
</organism>
<evidence type="ECO:0000256" key="8">
    <source>
        <dbReference type="ARBA" id="ARBA00040444"/>
    </source>
</evidence>
<evidence type="ECO:0000256" key="3">
    <source>
        <dbReference type="ARBA" id="ARBA00009466"/>
    </source>
</evidence>
<keyword evidence="5" id="KW-0963">Cytoplasm</keyword>
<dbReference type="PANTHER" id="PTHR12596">
    <property type="entry name" value="EXPORTIN 4,7-RELATED"/>
    <property type="match status" value="1"/>
</dbReference>
<evidence type="ECO:0000313" key="10">
    <source>
        <dbReference type="EMBL" id="KAK8720456.1"/>
    </source>
</evidence>
<evidence type="ECO:0000256" key="4">
    <source>
        <dbReference type="ARBA" id="ARBA00022448"/>
    </source>
</evidence>
<dbReference type="GO" id="GO:0005737">
    <property type="term" value="C:cytoplasm"/>
    <property type="evidence" value="ECO:0007669"/>
    <property type="project" value="UniProtKB-SubCell"/>
</dbReference>
<keyword evidence="6" id="KW-0653">Protein transport</keyword>
<dbReference type="PROSITE" id="PS50166">
    <property type="entry name" value="IMPORTIN_B_NT"/>
    <property type="match status" value="1"/>
</dbReference>
<dbReference type="Proteomes" id="UP001445076">
    <property type="component" value="Unassembled WGS sequence"/>
</dbReference>
<dbReference type="GO" id="GO:0005049">
    <property type="term" value="F:nuclear export signal receptor activity"/>
    <property type="evidence" value="ECO:0007669"/>
    <property type="project" value="InterPro"/>
</dbReference>
<reference evidence="10 11" key="1">
    <citation type="journal article" date="2024" name="BMC Genomics">
        <title>Genome assembly of redclaw crayfish (Cherax quadricarinatus) provides insights into its immune adaptation and hypoxia tolerance.</title>
        <authorList>
            <person name="Liu Z."/>
            <person name="Zheng J."/>
            <person name="Li H."/>
            <person name="Fang K."/>
            <person name="Wang S."/>
            <person name="He J."/>
            <person name="Zhou D."/>
            <person name="Weng S."/>
            <person name="Chi M."/>
            <person name="Gu Z."/>
            <person name="He J."/>
            <person name="Li F."/>
            <person name="Wang M."/>
        </authorList>
    </citation>
    <scope>NUCLEOTIDE SEQUENCE [LARGE SCALE GENOMIC DNA]</scope>
    <source>
        <strain evidence="10">ZL_2023a</strain>
    </source>
</reference>
<comment type="similarity">
    <text evidence="3">Belongs to the exportin family.</text>
</comment>
<keyword evidence="7" id="KW-0539">Nucleus</keyword>
<evidence type="ECO:0000256" key="2">
    <source>
        <dbReference type="ARBA" id="ARBA00004496"/>
    </source>
</evidence>
<evidence type="ECO:0000259" key="9">
    <source>
        <dbReference type="PROSITE" id="PS50166"/>
    </source>
</evidence>
<dbReference type="GO" id="GO:0005643">
    <property type="term" value="C:nuclear pore"/>
    <property type="evidence" value="ECO:0007669"/>
    <property type="project" value="TreeGrafter"/>
</dbReference>
<dbReference type="EMBL" id="JARKIK010000399">
    <property type="protein sequence ID" value="KAK8720456.1"/>
    <property type="molecule type" value="Genomic_DNA"/>
</dbReference>
<dbReference type="InterPro" id="IPR016024">
    <property type="entry name" value="ARM-type_fold"/>
</dbReference>
<dbReference type="SUPFAM" id="SSF48371">
    <property type="entry name" value="ARM repeat"/>
    <property type="match status" value="1"/>
</dbReference>
<accession>A0AAW0VVE2</accession>
<feature type="domain" description="Importin N-terminal" evidence="9">
    <location>
        <begin position="30"/>
        <end position="96"/>
    </location>
</feature>
<dbReference type="InterPro" id="IPR011989">
    <property type="entry name" value="ARM-like"/>
</dbReference>
<feature type="non-terminal residue" evidence="10">
    <location>
        <position position="1"/>
    </location>
</feature>
<protein>
    <recommendedName>
        <fullName evidence="8">Exportin-4</fullName>
    </recommendedName>
</protein>
<dbReference type="PANTHER" id="PTHR12596:SF1">
    <property type="entry name" value="EXPORTIN-4"/>
    <property type="match status" value="1"/>
</dbReference>